<accession>A0A5D2JBQ7</accession>
<organism evidence="1 2">
    <name type="scientific">Gossypium tomentosum</name>
    <name type="common">Hawaiian cotton</name>
    <name type="synonym">Gossypium sandvicense</name>
    <dbReference type="NCBI Taxonomy" id="34277"/>
    <lineage>
        <taxon>Eukaryota</taxon>
        <taxon>Viridiplantae</taxon>
        <taxon>Streptophyta</taxon>
        <taxon>Embryophyta</taxon>
        <taxon>Tracheophyta</taxon>
        <taxon>Spermatophyta</taxon>
        <taxon>Magnoliopsida</taxon>
        <taxon>eudicotyledons</taxon>
        <taxon>Gunneridae</taxon>
        <taxon>Pentapetalae</taxon>
        <taxon>rosids</taxon>
        <taxon>malvids</taxon>
        <taxon>Malvales</taxon>
        <taxon>Malvaceae</taxon>
        <taxon>Malvoideae</taxon>
        <taxon>Gossypium</taxon>
    </lineage>
</organism>
<gene>
    <name evidence="1" type="ORF">ES332_D10G279000v1</name>
</gene>
<sequence length="149" mass="16712">MSIHIYLPFSVRLNGNIIFHPSPIPLPLPAIPPPIIRPFIFFSDLPTLPSPPLPPIPSSPSSPPSSPPSTLLLLCSLHQIGAVTFVAYEFTSDWLDSENKHKLEAIIIMRNRVAPIISLNASFQLALKRQLYFHQDLVYTYFSPVLFLK</sequence>
<dbReference type="EMBL" id="CM017632">
    <property type="protein sequence ID" value="TYH51493.1"/>
    <property type="molecule type" value="Genomic_DNA"/>
</dbReference>
<proteinExistence type="predicted"/>
<reference evidence="1 2" key="1">
    <citation type="submission" date="2019-07" db="EMBL/GenBank/DDBJ databases">
        <title>WGS assembly of Gossypium tomentosum.</title>
        <authorList>
            <person name="Chen Z.J."/>
            <person name="Sreedasyam A."/>
            <person name="Ando A."/>
            <person name="Song Q."/>
            <person name="De L."/>
            <person name="Hulse-Kemp A."/>
            <person name="Ding M."/>
            <person name="Ye W."/>
            <person name="Kirkbride R."/>
            <person name="Jenkins J."/>
            <person name="Plott C."/>
            <person name="Lovell J."/>
            <person name="Lin Y.-M."/>
            <person name="Vaughn R."/>
            <person name="Liu B."/>
            <person name="Li W."/>
            <person name="Simpson S."/>
            <person name="Scheffler B."/>
            <person name="Saski C."/>
            <person name="Grover C."/>
            <person name="Hu G."/>
            <person name="Conover J."/>
            <person name="Carlson J."/>
            <person name="Shu S."/>
            <person name="Boston L."/>
            <person name="Williams M."/>
            <person name="Peterson D."/>
            <person name="Mcgee K."/>
            <person name="Jones D."/>
            <person name="Wendel J."/>
            <person name="Stelly D."/>
            <person name="Grimwood J."/>
            <person name="Schmutz J."/>
        </authorList>
    </citation>
    <scope>NUCLEOTIDE SEQUENCE [LARGE SCALE GENOMIC DNA]</scope>
    <source>
        <strain evidence="1">7179.01</strain>
    </source>
</reference>
<dbReference type="Proteomes" id="UP000322667">
    <property type="component" value="Chromosome D10"/>
</dbReference>
<dbReference type="AlphaFoldDB" id="A0A5D2JBQ7"/>
<evidence type="ECO:0000313" key="2">
    <source>
        <dbReference type="Proteomes" id="UP000322667"/>
    </source>
</evidence>
<keyword evidence="2" id="KW-1185">Reference proteome</keyword>
<name>A0A5D2JBQ7_GOSTO</name>
<evidence type="ECO:0000313" key="1">
    <source>
        <dbReference type="EMBL" id="TYH51493.1"/>
    </source>
</evidence>
<protein>
    <submittedName>
        <fullName evidence="1">Uncharacterized protein</fullName>
    </submittedName>
</protein>